<name>A0AAV7MCT1_PLEWA</name>
<sequence>MSAEEESPWSRKDRRRGAREPRKKTDRVRRRCARDQMRTKWRSQGEQPTEERTSCENQLRGLGDAKEPATSLGGTWLPWYVT</sequence>
<keyword evidence="3" id="KW-1185">Reference proteome</keyword>
<evidence type="ECO:0000313" key="3">
    <source>
        <dbReference type="Proteomes" id="UP001066276"/>
    </source>
</evidence>
<evidence type="ECO:0000313" key="2">
    <source>
        <dbReference type="EMBL" id="KAJ1100904.1"/>
    </source>
</evidence>
<accession>A0AAV7MCT1</accession>
<feature type="region of interest" description="Disordered" evidence="1">
    <location>
        <begin position="1"/>
        <end position="74"/>
    </location>
</feature>
<gene>
    <name evidence="2" type="ORF">NDU88_005979</name>
</gene>
<proteinExistence type="predicted"/>
<organism evidence="2 3">
    <name type="scientific">Pleurodeles waltl</name>
    <name type="common">Iberian ribbed newt</name>
    <dbReference type="NCBI Taxonomy" id="8319"/>
    <lineage>
        <taxon>Eukaryota</taxon>
        <taxon>Metazoa</taxon>
        <taxon>Chordata</taxon>
        <taxon>Craniata</taxon>
        <taxon>Vertebrata</taxon>
        <taxon>Euteleostomi</taxon>
        <taxon>Amphibia</taxon>
        <taxon>Batrachia</taxon>
        <taxon>Caudata</taxon>
        <taxon>Salamandroidea</taxon>
        <taxon>Salamandridae</taxon>
        <taxon>Pleurodelinae</taxon>
        <taxon>Pleurodeles</taxon>
    </lineage>
</organism>
<feature type="compositionally biased region" description="Basic residues" evidence="1">
    <location>
        <begin position="12"/>
        <end position="32"/>
    </location>
</feature>
<reference evidence="2" key="1">
    <citation type="journal article" date="2022" name="bioRxiv">
        <title>Sequencing and chromosome-scale assembly of the giantPleurodeles waltlgenome.</title>
        <authorList>
            <person name="Brown T."/>
            <person name="Elewa A."/>
            <person name="Iarovenko S."/>
            <person name="Subramanian E."/>
            <person name="Araus A.J."/>
            <person name="Petzold A."/>
            <person name="Susuki M."/>
            <person name="Suzuki K.-i.T."/>
            <person name="Hayashi T."/>
            <person name="Toyoda A."/>
            <person name="Oliveira C."/>
            <person name="Osipova E."/>
            <person name="Leigh N.D."/>
            <person name="Simon A."/>
            <person name="Yun M.H."/>
        </authorList>
    </citation>
    <scope>NUCLEOTIDE SEQUENCE</scope>
    <source>
        <strain evidence="2">20211129_DDA</strain>
        <tissue evidence="2">Liver</tissue>
    </source>
</reference>
<dbReference type="EMBL" id="JANPWB010000014">
    <property type="protein sequence ID" value="KAJ1100904.1"/>
    <property type="molecule type" value="Genomic_DNA"/>
</dbReference>
<comment type="caution">
    <text evidence="2">The sequence shown here is derived from an EMBL/GenBank/DDBJ whole genome shotgun (WGS) entry which is preliminary data.</text>
</comment>
<evidence type="ECO:0000256" key="1">
    <source>
        <dbReference type="SAM" id="MobiDB-lite"/>
    </source>
</evidence>
<dbReference type="Proteomes" id="UP001066276">
    <property type="component" value="Chromosome 10"/>
</dbReference>
<protein>
    <submittedName>
        <fullName evidence="2">Uncharacterized protein</fullName>
    </submittedName>
</protein>
<dbReference type="AlphaFoldDB" id="A0AAV7MCT1"/>